<accession>A0A448YGS1</accession>
<gene>
    <name evidence="4" type="ORF">BRENAR_LOCUS821</name>
</gene>
<dbReference type="InterPro" id="IPR004088">
    <property type="entry name" value="KH_dom_type_1"/>
</dbReference>
<feature type="compositionally biased region" description="Low complexity" evidence="2">
    <location>
        <begin position="898"/>
        <end position="916"/>
    </location>
</feature>
<organism evidence="4 5">
    <name type="scientific">Brettanomyces naardenensis</name>
    <name type="common">Yeast</name>
    <dbReference type="NCBI Taxonomy" id="13370"/>
    <lineage>
        <taxon>Eukaryota</taxon>
        <taxon>Fungi</taxon>
        <taxon>Dikarya</taxon>
        <taxon>Ascomycota</taxon>
        <taxon>Saccharomycotina</taxon>
        <taxon>Pichiomycetes</taxon>
        <taxon>Pichiales</taxon>
        <taxon>Pichiaceae</taxon>
        <taxon>Brettanomyces</taxon>
    </lineage>
</organism>
<feature type="domain" description="K Homology" evidence="3">
    <location>
        <begin position="186"/>
        <end position="270"/>
    </location>
</feature>
<feature type="region of interest" description="Disordered" evidence="2">
    <location>
        <begin position="886"/>
        <end position="927"/>
    </location>
</feature>
<dbReference type="EMBL" id="CAACVR010000002">
    <property type="protein sequence ID" value="VEU20086.1"/>
    <property type="molecule type" value="Genomic_DNA"/>
</dbReference>
<feature type="region of interest" description="Disordered" evidence="2">
    <location>
        <begin position="833"/>
        <end position="860"/>
    </location>
</feature>
<keyword evidence="5" id="KW-1185">Reference proteome</keyword>
<reference evidence="4 5" key="1">
    <citation type="submission" date="2018-12" db="EMBL/GenBank/DDBJ databases">
        <authorList>
            <person name="Tiukova I."/>
            <person name="Dainat J."/>
        </authorList>
    </citation>
    <scope>NUCLEOTIDE SEQUENCE [LARGE SCALE GENOMIC DNA]</scope>
</reference>
<dbReference type="SUPFAM" id="SSF54791">
    <property type="entry name" value="Eukaryotic type KH-domain (KH-domain type I)"/>
    <property type="match status" value="1"/>
</dbReference>
<dbReference type="OrthoDB" id="271862at2759"/>
<proteinExistence type="predicted"/>
<evidence type="ECO:0000313" key="5">
    <source>
        <dbReference type="Proteomes" id="UP000290900"/>
    </source>
</evidence>
<name>A0A448YGS1_BRENA</name>
<protein>
    <submittedName>
        <fullName evidence="4">DEKNAAC101025</fullName>
    </submittedName>
</protein>
<dbReference type="InterPro" id="IPR036612">
    <property type="entry name" value="KH_dom_type_1_sf"/>
</dbReference>
<dbReference type="AlphaFoldDB" id="A0A448YGS1"/>
<dbReference type="Proteomes" id="UP000290900">
    <property type="component" value="Unassembled WGS sequence"/>
</dbReference>
<dbReference type="GO" id="GO:0003723">
    <property type="term" value="F:RNA binding"/>
    <property type="evidence" value="ECO:0007669"/>
    <property type="project" value="UniProtKB-UniRule"/>
</dbReference>
<dbReference type="InParanoid" id="A0A448YGS1"/>
<feature type="domain" description="K Homology" evidence="3">
    <location>
        <begin position="509"/>
        <end position="602"/>
    </location>
</feature>
<dbReference type="Pfam" id="PF00013">
    <property type="entry name" value="KH_1"/>
    <property type="match status" value="1"/>
</dbReference>
<evidence type="ECO:0000256" key="1">
    <source>
        <dbReference type="PROSITE-ProRule" id="PRU00117"/>
    </source>
</evidence>
<sequence length="927" mass="104305">MTGSAGYHSSQPESFSPNDKLIISIPLGYTYFIKPNNTIFEALNQSNWYSSKDSSVVFDNLPPLRKVVTEVNETYAQYGIITILNEFRITDLKLTVSIIGNCSVREQMYDIRQMLLKAFNPVIRSRIQVDRSIQHQLTDFLRQLSLYSGSSIYVTHDSYINVVGHRNQVKACENRIRLKIDDLNPQLFSDFLEVESTSLLPLIAGPGLANLKKLILDTHCNIYLPNLLPDLYYTAGSPTNSPASSKPKIFITGLRALVLEVKTTIADIIASIGKTPFMKQLSVLPLKREMLILERSRQQQKEEEHLETFDDLMYSTGCYIGIPPLGYKSDDNASGDLITFQGNSIEEVENAIDLFVDLLSGLYSTKSEFICSTADPDRPVDINKYLNFCDTLASNSNVAVSSTKYGPTYVVQTLGRSESTRVATNYLSQLGVYLGENVGRTTVQFQLELPNEERDFIAGKKNGKLVKIANTSSVSVQLLPFTDHNFLVELSGESLGDAVLGLELLEEELPKSITFNVPESFHRQIIGVGGQTVQTIMRKYNVFIKFSNSFELGDKPLDRQYLGQTANFGQGFVRKNNVIIKCPSKNQAQIPLARVELERIVEKVTQNSYTCCSVSLSEQQWRLLTSAKFNDLFNRGKRKPTNFITELEKHTNTYIEFPGLDTKNYKDFIALKIYGSENSPRIACNELSKLLPYCYEIRVRQTARFARLEAMKGNLSTLKLDELQLTFLNSVVVPLRMLFNAELHLASENGFDIVWIHYFPTSFGYPFTSFRSERPSIENQSQLTDAEGFQQLLSSVKQFLNDCQFEVVSEQAKDQNLTVDFIESHSRLEKENFTKPVEYSKHRRGSKNSGNAAGHRFQNATNPSVLANLANSNSTAALDMVHSHSQSSFGSFTVPPHGNQGQSQQNQTAGQSQSTNYEQTGFGKYWN</sequence>
<evidence type="ECO:0000259" key="3">
    <source>
        <dbReference type="SMART" id="SM00322"/>
    </source>
</evidence>
<dbReference type="STRING" id="13370.A0A448YGS1"/>
<dbReference type="InterPro" id="IPR004087">
    <property type="entry name" value="KH_dom"/>
</dbReference>
<dbReference type="PROSITE" id="PS50084">
    <property type="entry name" value="KH_TYPE_1"/>
    <property type="match status" value="1"/>
</dbReference>
<keyword evidence="1" id="KW-0694">RNA-binding</keyword>
<evidence type="ECO:0000256" key="2">
    <source>
        <dbReference type="SAM" id="MobiDB-lite"/>
    </source>
</evidence>
<evidence type="ECO:0000313" key="4">
    <source>
        <dbReference type="EMBL" id="VEU20086.1"/>
    </source>
</evidence>
<dbReference type="Gene3D" id="3.30.1370.10">
    <property type="entry name" value="K Homology domain, type 1"/>
    <property type="match status" value="1"/>
</dbReference>
<dbReference type="SMART" id="SM00322">
    <property type="entry name" value="KH"/>
    <property type="match status" value="2"/>
</dbReference>
<dbReference type="FunCoup" id="A0A448YGS1">
    <property type="interactions" value="20"/>
</dbReference>